<evidence type="ECO:0000313" key="5">
    <source>
        <dbReference type="EMBL" id="CAJ0583635.1"/>
    </source>
</evidence>
<feature type="region of interest" description="Disordered" evidence="3">
    <location>
        <begin position="41"/>
        <end position="73"/>
    </location>
</feature>
<dbReference type="PANTHER" id="PTHR13029:SF18">
    <property type="entry name" value="MYELIN REGULATORY FACTOR HOMOLOG 1"/>
    <property type="match status" value="1"/>
</dbReference>
<feature type="compositionally biased region" description="Polar residues" evidence="3">
    <location>
        <begin position="50"/>
        <end position="73"/>
    </location>
</feature>
<dbReference type="GO" id="GO:0045893">
    <property type="term" value="P:positive regulation of DNA-templated transcription"/>
    <property type="evidence" value="ECO:0007669"/>
    <property type="project" value="TreeGrafter"/>
</dbReference>
<organism evidence="5 6">
    <name type="scientific">Mesorhabditis spiculigera</name>
    <dbReference type="NCBI Taxonomy" id="96644"/>
    <lineage>
        <taxon>Eukaryota</taxon>
        <taxon>Metazoa</taxon>
        <taxon>Ecdysozoa</taxon>
        <taxon>Nematoda</taxon>
        <taxon>Chromadorea</taxon>
        <taxon>Rhabditida</taxon>
        <taxon>Rhabditina</taxon>
        <taxon>Rhabditomorpha</taxon>
        <taxon>Rhabditoidea</taxon>
        <taxon>Rhabditidae</taxon>
        <taxon>Mesorhabditinae</taxon>
        <taxon>Mesorhabditis</taxon>
    </lineage>
</organism>
<evidence type="ECO:0000256" key="1">
    <source>
        <dbReference type="ARBA" id="ARBA00023125"/>
    </source>
</evidence>
<reference evidence="5" key="1">
    <citation type="submission" date="2023-06" db="EMBL/GenBank/DDBJ databases">
        <authorList>
            <person name="Delattre M."/>
        </authorList>
    </citation>
    <scope>NUCLEOTIDE SEQUENCE</scope>
    <source>
        <strain evidence="5">AF72</strain>
    </source>
</reference>
<keyword evidence="6" id="KW-1185">Reference proteome</keyword>
<accession>A0AA36DCB4</accession>
<proteinExistence type="predicted"/>
<feature type="domain" description="NDT80" evidence="4">
    <location>
        <begin position="264"/>
        <end position="509"/>
    </location>
</feature>
<dbReference type="InterPro" id="IPR008967">
    <property type="entry name" value="p53-like_TF_DNA-bd_sf"/>
</dbReference>
<feature type="region of interest" description="Disordered" evidence="3">
    <location>
        <begin position="104"/>
        <end position="171"/>
    </location>
</feature>
<evidence type="ECO:0000259" key="4">
    <source>
        <dbReference type="PROSITE" id="PS51517"/>
    </source>
</evidence>
<dbReference type="InterPro" id="IPR024061">
    <property type="entry name" value="NDT80_DNA-bd_dom"/>
</dbReference>
<dbReference type="GO" id="GO:0003700">
    <property type="term" value="F:DNA-binding transcription factor activity"/>
    <property type="evidence" value="ECO:0007669"/>
    <property type="project" value="UniProtKB-UniRule"/>
</dbReference>
<dbReference type="Pfam" id="PF05224">
    <property type="entry name" value="NDT80_PhoG"/>
    <property type="match status" value="1"/>
</dbReference>
<dbReference type="PANTHER" id="PTHR13029">
    <property type="match status" value="1"/>
</dbReference>
<dbReference type="GO" id="GO:0016540">
    <property type="term" value="P:protein autoprocessing"/>
    <property type="evidence" value="ECO:0007669"/>
    <property type="project" value="TreeGrafter"/>
</dbReference>
<dbReference type="GO" id="GO:0043565">
    <property type="term" value="F:sequence-specific DNA binding"/>
    <property type="evidence" value="ECO:0007669"/>
    <property type="project" value="TreeGrafter"/>
</dbReference>
<dbReference type="PROSITE" id="PS51517">
    <property type="entry name" value="NDT80"/>
    <property type="match status" value="1"/>
</dbReference>
<gene>
    <name evidence="5" type="ORF">MSPICULIGERA_LOCUS21707</name>
</gene>
<dbReference type="InterPro" id="IPR037141">
    <property type="entry name" value="NDT80_DNA-bd_dom_sf"/>
</dbReference>
<evidence type="ECO:0000256" key="3">
    <source>
        <dbReference type="SAM" id="MobiDB-lite"/>
    </source>
</evidence>
<evidence type="ECO:0000313" key="6">
    <source>
        <dbReference type="Proteomes" id="UP001177023"/>
    </source>
</evidence>
<dbReference type="AlphaFoldDB" id="A0AA36DCB4"/>
<evidence type="ECO:0000256" key="2">
    <source>
        <dbReference type="PROSITE-ProRule" id="PRU00850"/>
    </source>
</evidence>
<comment type="caution">
    <text evidence="5">The sequence shown here is derived from an EMBL/GenBank/DDBJ whole genome shotgun (WGS) entry which is preliminary data.</text>
</comment>
<keyword evidence="1 2" id="KW-0238">DNA-binding</keyword>
<dbReference type="Proteomes" id="UP001177023">
    <property type="component" value="Unassembled WGS sequence"/>
</dbReference>
<feature type="compositionally biased region" description="Polar residues" evidence="3">
    <location>
        <begin position="267"/>
        <end position="278"/>
    </location>
</feature>
<feature type="DNA-binding region" description="NDT80" evidence="2">
    <location>
        <begin position="264"/>
        <end position="509"/>
    </location>
</feature>
<dbReference type="GO" id="GO:0005789">
    <property type="term" value="C:endoplasmic reticulum membrane"/>
    <property type="evidence" value="ECO:0007669"/>
    <property type="project" value="TreeGrafter"/>
</dbReference>
<dbReference type="EMBL" id="CATQJA010002665">
    <property type="protein sequence ID" value="CAJ0583635.1"/>
    <property type="molecule type" value="Genomic_DNA"/>
</dbReference>
<feature type="region of interest" description="Disordered" evidence="3">
    <location>
        <begin position="267"/>
        <end position="286"/>
    </location>
</feature>
<sequence>MLSSQLSQRFEVVTVVGLPAGMTLEDALEAIQEPIADAVPGTRRRPVVADNTSQQLQQHPDGQPASSGTMPIRTTTFPMYSHVIPKYTTANPQQATKLFKLINESTPGDSPLTGRHHHNPQDPHHGGVMYQNGRLPDSPPITEISAPGSSASPHSSNSESPYSPNEYTGYGLLPHNGNNGLILAPNDLSLMGQQTDIFQQQLPGMNGRLIQNQGLTSPQSVNGGYLNNYPQQPTPASMTQVSPQPQGQRMNNNGNYFDSGMLYQNNSGSDGSINSAGMPSSKKRPRVMPMANSLPPQGQMQQMLQSPCGNDYDENGFHNSEMMIRFFKFQEESWQPLFDVNHQQLNQLQTHVVADKGFNYSSMDNCFVNQKKNHFQITVNIEAADCLPARFVRVNGEMKEIKEFRLGFTGVKNEMWTSEIPIKQSQTDRRPQPHTPVTFEITERRLTKVTVPRLHFSETTQSNQRKGGKPNPDQRYFLLIVRIFAVTADDHAILCQAYNSDKVIVRVRF</sequence>
<dbReference type="SUPFAM" id="SSF49417">
    <property type="entry name" value="p53-like transcription factors"/>
    <property type="match status" value="1"/>
</dbReference>
<feature type="compositionally biased region" description="Low complexity" evidence="3">
    <location>
        <begin position="145"/>
        <end position="167"/>
    </location>
</feature>
<dbReference type="InterPro" id="IPR051577">
    <property type="entry name" value="MRF-like"/>
</dbReference>
<feature type="non-terminal residue" evidence="5">
    <location>
        <position position="1"/>
    </location>
</feature>
<dbReference type="GO" id="GO:0005634">
    <property type="term" value="C:nucleus"/>
    <property type="evidence" value="ECO:0007669"/>
    <property type="project" value="TreeGrafter"/>
</dbReference>
<protein>
    <recommendedName>
        <fullName evidence="4">NDT80 domain-containing protein</fullName>
    </recommendedName>
</protein>
<name>A0AA36DCB4_9BILA</name>
<dbReference type="Gene3D" id="2.60.40.1390">
    <property type="entry name" value="NDT80 DNA-binding domain"/>
    <property type="match status" value="1"/>
</dbReference>